<dbReference type="Proteomes" id="UP001519343">
    <property type="component" value="Unassembled WGS sequence"/>
</dbReference>
<dbReference type="EC" id="3.5.1.28" evidence="3"/>
<dbReference type="CDD" id="cd02696">
    <property type="entry name" value="MurNAc-LAA"/>
    <property type="match status" value="1"/>
</dbReference>
<comment type="caution">
    <text evidence="3">The sequence shown here is derived from an EMBL/GenBank/DDBJ whole genome shotgun (WGS) entry which is preliminary data.</text>
</comment>
<evidence type="ECO:0000313" key="4">
    <source>
        <dbReference type="Proteomes" id="UP001519343"/>
    </source>
</evidence>
<accession>A0ABS4GS40</accession>
<evidence type="ECO:0000256" key="1">
    <source>
        <dbReference type="ARBA" id="ARBA00022801"/>
    </source>
</evidence>
<feature type="domain" description="MurNAc-LAA" evidence="2">
    <location>
        <begin position="113"/>
        <end position="224"/>
    </location>
</feature>
<evidence type="ECO:0000259" key="2">
    <source>
        <dbReference type="SMART" id="SM00646"/>
    </source>
</evidence>
<evidence type="ECO:0000313" key="3">
    <source>
        <dbReference type="EMBL" id="MBP1933066.1"/>
    </source>
</evidence>
<dbReference type="InterPro" id="IPR002508">
    <property type="entry name" value="MurNAc-LAA_cat"/>
</dbReference>
<dbReference type="InterPro" id="IPR014234">
    <property type="entry name" value="Spore_CwlD"/>
</dbReference>
<dbReference type="RefSeq" id="WP_209811095.1">
    <property type="nucleotide sequence ID" value="NZ_JAGGKT010000009.1"/>
</dbReference>
<proteinExistence type="predicted"/>
<keyword evidence="1 3" id="KW-0378">Hydrolase</keyword>
<dbReference type="PANTHER" id="PTHR30404:SF0">
    <property type="entry name" value="N-ACETYLMURAMOYL-L-ALANINE AMIDASE AMIC"/>
    <property type="match status" value="1"/>
</dbReference>
<gene>
    <name evidence="3" type="ORF">J2Z37_003077</name>
</gene>
<dbReference type="SUPFAM" id="SSF53187">
    <property type="entry name" value="Zn-dependent exopeptidases"/>
    <property type="match status" value="1"/>
</dbReference>
<dbReference type="Pfam" id="PF01520">
    <property type="entry name" value="Amidase_3"/>
    <property type="match status" value="1"/>
</dbReference>
<dbReference type="GO" id="GO:0008745">
    <property type="term" value="F:N-acetylmuramoyl-L-alanine amidase activity"/>
    <property type="evidence" value="ECO:0007669"/>
    <property type="project" value="UniProtKB-EC"/>
</dbReference>
<protein>
    <submittedName>
        <fullName evidence="3">N-acetylmuramoyl-L-alanine amidase</fullName>
        <ecNumber evidence="3">3.5.1.28</ecNumber>
    </submittedName>
</protein>
<dbReference type="NCBIfam" id="TIGR02883">
    <property type="entry name" value="spore_cwlD"/>
    <property type="match status" value="1"/>
</dbReference>
<dbReference type="InterPro" id="IPR050695">
    <property type="entry name" value="N-acetylmuramoyl_amidase_3"/>
</dbReference>
<dbReference type="EMBL" id="JAGGKT010000009">
    <property type="protein sequence ID" value="MBP1933066.1"/>
    <property type="molecule type" value="Genomic_DNA"/>
</dbReference>
<name>A0ABS4GS40_9BACL</name>
<keyword evidence="4" id="KW-1185">Reference proteome</keyword>
<dbReference type="SMART" id="SM00646">
    <property type="entry name" value="Ami_3"/>
    <property type="match status" value="1"/>
</dbReference>
<sequence>MAKKRTAMLWLAAFLLLVSIFTYEFPKNETWTAWSLPISGAIIAVDPGHGGFDGGAVSKSGIIEKDVALTISLYLREFLQQAGALVIMTRETDEDLATGKLRQMKREDIHRRVKLINESGADLTVSIHLNAIPSPRWYGAQTFYNPLLKENALLAFLIQDEIKTNLKNTDRHAKKKKDMYILNNVSMPSALVEVGFLSNPGEAAKLSDKEYQKSMANAIYQGILRYYSGETVPDSKFIID</sequence>
<organism evidence="3 4">
    <name type="scientific">Ammoniphilus resinae</name>
    <dbReference type="NCBI Taxonomy" id="861532"/>
    <lineage>
        <taxon>Bacteria</taxon>
        <taxon>Bacillati</taxon>
        <taxon>Bacillota</taxon>
        <taxon>Bacilli</taxon>
        <taxon>Bacillales</taxon>
        <taxon>Paenibacillaceae</taxon>
        <taxon>Aneurinibacillus group</taxon>
        <taxon>Ammoniphilus</taxon>
    </lineage>
</organism>
<dbReference type="PANTHER" id="PTHR30404">
    <property type="entry name" value="N-ACETYLMURAMOYL-L-ALANINE AMIDASE"/>
    <property type="match status" value="1"/>
</dbReference>
<dbReference type="Gene3D" id="3.40.630.40">
    <property type="entry name" value="Zn-dependent exopeptidases"/>
    <property type="match status" value="1"/>
</dbReference>
<reference evidence="3 4" key="1">
    <citation type="submission" date="2021-03" db="EMBL/GenBank/DDBJ databases">
        <title>Genomic Encyclopedia of Type Strains, Phase IV (KMG-IV): sequencing the most valuable type-strain genomes for metagenomic binning, comparative biology and taxonomic classification.</title>
        <authorList>
            <person name="Goeker M."/>
        </authorList>
    </citation>
    <scope>NUCLEOTIDE SEQUENCE [LARGE SCALE GENOMIC DNA]</scope>
    <source>
        <strain evidence="3 4">DSM 24738</strain>
    </source>
</reference>